<organism evidence="3 4">
    <name type="scientific">Acidovorax benzenivorans</name>
    <dbReference type="NCBI Taxonomy" id="2987520"/>
    <lineage>
        <taxon>Bacteria</taxon>
        <taxon>Pseudomonadati</taxon>
        <taxon>Pseudomonadota</taxon>
        <taxon>Betaproteobacteria</taxon>
        <taxon>Burkholderiales</taxon>
        <taxon>Comamonadaceae</taxon>
        <taxon>Acidovorax</taxon>
    </lineage>
</organism>
<feature type="transmembrane region" description="Helical" evidence="2">
    <location>
        <begin position="12"/>
        <end position="41"/>
    </location>
</feature>
<feature type="compositionally biased region" description="Low complexity" evidence="1">
    <location>
        <begin position="79"/>
        <end position="89"/>
    </location>
</feature>
<evidence type="ECO:0000313" key="3">
    <source>
        <dbReference type="EMBL" id="MDD2180373.1"/>
    </source>
</evidence>
<gene>
    <name evidence="3" type="ORF">OIN59_23305</name>
</gene>
<comment type="caution">
    <text evidence="3">The sequence shown here is derived from an EMBL/GenBank/DDBJ whole genome shotgun (WGS) entry which is preliminary data.</text>
</comment>
<keyword evidence="2" id="KW-0472">Membrane</keyword>
<evidence type="ECO:0000256" key="2">
    <source>
        <dbReference type="SAM" id="Phobius"/>
    </source>
</evidence>
<dbReference type="EMBL" id="JAPCKI010000022">
    <property type="protein sequence ID" value="MDD2180373.1"/>
    <property type="molecule type" value="Genomic_DNA"/>
</dbReference>
<dbReference type="RefSeq" id="WP_274114357.1">
    <property type="nucleotide sequence ID" value="NZ_JAPCKI010000022.1"/>
</dbReference>
<reference evidence="3" key="1">
    <citation type="submission" date="2022-10" db="EMBL/GenBank/DDBJ databases">
        <title>Description of microaerobic benzene degrading bacteria.</title>
        <authorList>
            <person name="Bedics A."/>
            <person name="Tancsics A."/>
            <person name="Banerjee S."/>
        </authorList>
    </citation>
    <scope>NUCLEOTIDE SEQUENCE</scope>
    <source>
        <strain evidence="3">D2M1</strain>
    </source>
</reference>
<dbReference type="Proteomes" id="UP001148932">
    <property type="component" value="Unassembled WGS sequence"/>
</dbReference>
<protein>
    <submittedName>
        <fullName evidence="3">Uncharacterized protein</fullName>
    </submittedName>
</protein>
<keyword evidence="4" id="KW-1185">Reference proteome</keyword>
<evidence type="ECO:0000256" key="1">
    <source>
        <dbReference type="SAM" id="MobiDB-lite"/>
    </source>
</evidence>
<name>A0ABT5S346_9BURK</name>
<accession>A0ABT5S346</accession>
<proteinExistence type="predicted"/>
<evidence type="ECO:0000313" key="4">
    <source>
        <dbReference type="Proteomes" id="UP001148932"/>
    </source>
</evidence>
<sequence length="118" mass="12661">MNDFVAGVVRLLLQVVVVAMGLVLFASLLVAVMVLALVWALRAGWARLTGRPVTPWVMRMDPRTGFSTVFRSTERWSAGRRGAAPAAPDASEETAASRRGGILPGAAEVTDVEAREVR</sequence>
<keyword evidence="2" id="KW-0812">Transmembrane</keyword>
<keyword evidence="2" id="KW-1133">Transmembrane helix</keyword>
<feature type="region of interest" description="Disordered" evidence="1">
    <location>
        <begin position="77"/>
        <end position="118"/>
    </location>
</feature>